<comment type="cofactor">
    <cofactor evidence="7">
        <name>FMN</name>
        <dbReference type="ChEBI" id="CHEBI:58210"/>
    </cofactor>
    <text evidence="7">Binds 1 FMN non-covalently per subunit.</text>
</comment>
<proteinExistence type="inferred from homology"/>
<comment type="subcellular location">
    <subcellularLocation>
        <location evidence="7">Cell membrane</location>
        <topology evidence="7">Peripheral membrane protein</topology>
    </subcellularLocation>
</comment>
<evidence type="ECO:0000313" key="9">
    <source>
        <dbReference type="EMBL" id="RIY38584.1"/>
    </source>
</evidence>
<evidence type="ECO:0000313" key="10">
    <source>
        <dbReference type="Proteomes" id="UP000265916"/>
    </source>
</evidence>
<dbReference type="SUPFAM" id="SSF52218">
    <property type="entry name" value="Flavoproteins"/>
    <property type="match status" value="1"/>
</dbReference>
<dbReference type="NCBIfam" id="NF008316">
    <property type="entry name" value="PRK11104.1"/>
    <property type="match status" value="1"/>
</dbReference>
<accession>A0A3A1YQF6</accession>
<reference evidence="9 10" key="1">
    <citation type="submission" date="2017-08" db="EMBL/GenBank/DDBJ databases">
        <title>Reclassification of Bisgaard taxon 37 and 44.</title>
        <authorList>
            <person name="Christensen H."/>
        </authorList>
    </citation>
    <scope>NUCLEOTIDE SEQUENCE [LARGE SCALE GENOMIC DNA]</scope>
    <source>
        <strain evidence="9 10">111</strain>
    </source>
</reference>
<dbReference type="UniPathway" id="UPA00251">
    <property type="reaction ID" value="UER00324"/>
</dbReference>
<sequence>MLQVLIITGSREGHTSKLGQYIGQRLSEQSEVSVTYLPLKQANSLSHAELQLEKYASVVIGASIHYGHFPRELLAFVAKHLAYLSSHPCHFFGVNLTARKPEKSSPETNAYVRKFLAQSPWQPTSVGVFAGALNYSQLGFFDRTMIRFIMMLTKGDTDPATNKVYTDYQDVDKFTLSIAQSLNK</sequence>
<evidence type="ECO:0000256" key="7">
    <source>
        <dbReference type="HAMAP-Rule" id="MF_00853"/>
    </source>
</evidence>
<comment type="catalytic activity">
    <reaction evidence="7">
        <text>protoporphyrinogen IX + 3 a menaquinone = protoporphyrin IX + 3 a menaquinol</text>
        <dbReference type="Rhea" id="RHEA:27409"/>
        <dbReference type="Rhea" id="RHEA-COMP:9537"/>
        <dbReference type="Rhea" id="RHEA-COMP:9539"/>
        <dbReference type="ChEBI" id="CHEBI:16374"/>
        <dbReference type="ChEBI" id="CHEBI:18151"/>
        <dbReference type="ChEBI" id="CHEBI:57306"/>
        <dbReference type="ChEBI" id="CHEBI:57307"/>
        <dbReference type="EC" id="1.3.5.3"/>
    </reaction>
</comment>
<dbReference type="EMBL" id="NRJG01000062">
    <property type="protein sequence ID" value="RIY38584.1"/>
    <property type="molecule type" value="Genomic_DNA"/>
</dbReference>
<dbReference type="OrthoDB" id="9795729at2"/>
<dbReference type="HAMAP" id="MF_00853">
    <property type="entry name" value="HemG"/>
    <property type="match status" value="1"/>
</dbReference>
<dbReference type="InterPro" id="IPR026816">
    <property type="entry name" value="Flavodoxin_dom"/>
</dbReference>
<dbReference type="GO" id="GO:0005886">
    <property type="term" value="C:plasma membrane"/>
    <property type="evidence" value="ECO:0007669"/>
    <property type="project" value="UniProtKB-SubCell"/>
</dbReference>
<name>A0A3A1YQF6_9GAMM</name>
<dbReference type="GO" id="GO:0070819">
    <property type="term" value="F:menaquinone-dependent protoporphyrinogen oxidase activity"/>
    <property type="evidence" value="ECO:0007669"/>
    <property type="project" value="UniProtKB-UniRule"/>
</dbReference>
<dbReference type="InterPro" id="IPR044264">
    <property type="entry name" value="HemG"/>
</dbReference>
<protein>
    <recommendedName>
        <fullName evidence="7">Protoporphyrinogen IX dehydrogenase [quinone]</fullName>
        <ecNumber evidence="7">1.3.5.3</ecNumber>
    </recommendedName>
    <alternativeName>
        <fullName evidence="7">Protoporphyrinogen IX dehydrogenase [menaquinone]</fullName>
    </alternativeName>
    <alternativeName>
        <fullName evidence="7">Protoporphyrinogen IX dehydrogenase [ubiquinone]</fullName>
    </alternativeName>
    <alternativeName>
        <fullName evidence="7">Protoporphyrinogen oxidase</fullName>
        <shortName evidence="7">PPO</shortName>
    </alternativeName>
</protein>
<keyword evidence="4 7" id="KW-0560">Oxidoreductase</keyword>
<feature type="domain" description="Flavodoxin" evidence="8">
    <location>
        <begin position="5"/>
        <end position="158"/>
    </location>
</feature>
<dbReference type="PANTHER" id="PTHR38030">
    <property type="entry name" value="PROTOPORPHYRINOGEN IX DEHYDROGENASE [MENAQUINONE]"/>
    <property type="match status" value="1"/>
</dbReference>
<dbReference type="InterPro" id="IPR029039">
    <property type="entry name" value="Flavoprotein-like_sf"/>
</dbReference>
<comment type="pathway">
    <text evidence="7">Porphyrin-containing compound metabolism; protoporphyrin-IX biosynthesis; protoporphyrin-IX from protoporphyrinogen-IX: step 1/1.</text>
</comment>
<comment type="similarity">
    <text evidence="7">Belongs to the HemG family.</text>
</comment>
<keyword evidence="10" id="KW-1185">Reference proteome</keyword>
<comment type="caution">
    <text evidence="9">The sequence shown here is derived from an EMBL/GenBank/DDBJ whole genome shotgun (WGS) entry which is preliminary data.</text>
</comment>
<evidence type="ECO:0000259" key="8">
    <source>
        <dbReference type="Pfam" id="PF12724"/>
    </source>
</evidence>
<dbReference type="Pfam" id="PF12724">
    <property type="entry name" value="Flavodoxin_5"/>
    <property type="match status" value="1"/>
</dbReference>
<keyword evidence="7" id="KW-1003">Cell membrane</keyword>
<organism evidence="9 10">
    <name type="scientific">Psittacicella hinzii</name>
    <dbReference type="NCBI Taxonomy" id="2028575"/>
    <lineage>
        <taxon>Bacteria</taxon>
        <taxon>Pseudomonadati</taxon>
        <taxon>Pseudomonadota</taxon>
        <taxon>Gammaproteobacteria</taxon>
        <taxon>Pasteurellales</taxon>
        <taxon>Psittacicellaceae</taxon>
        <taxon>Psittacicella</taxon>
    </lineage>
</organism>
<dbReference type="PANTHER" id="PTHR38030:SF2">
    <property type="entry name" value="PROTOPORPHYRINOGEN IX DEHYDROGENASE [QUINONE]"/>
    <property type="match status" value="1"/>
</dbReference>
<dbReference type="GO" id="GO:0006782">
    <property type="term" value="P:protoporphyrinogen IX biosynthetic process"/>
    <property type="evidence" value="ECO:0007669"/>
    <property type="project" value="UniProtKB-UniRule"/>
</dbReference>
<keyword evidence="3 7" id="KW-0547">Nucleotide-binding</keyword>
<dbReference type="AlphaFoldDB" id="A0A3A1YQF6"/>
<gene>
    <name evidence="7" type="primary">hemG</name>
    <name evidence="9" type="ORF">CKF58_03940</name>
</gene>
<comment type="catalytic activity">
    <reaction evidence="7">
        <text>protoporphyrinogen IX + 3 a quinone = protoporphyrin IX + 3 a quinol</text>
        <dbReference type="Rhea" id="RHEA:65032"/>
        <dbReference type="ChEBI" id="CHEBI:24646"/>
        <dbReference type="ChEBI" id="CHEBI:57306"/>
        <dbReference type="ChEBI" id="CHEBI:57307"/>
        <dbReference type="ChEBI" id="CHEBI:132124"/>
        <dbReference type="EC" id="1.3.5.3"/>
    </reaction>
</comment>
<evidence type="ECO:0000256" key="2">
    <source>
        <dbReference type="ARBA" id="ARBA00022643"/>
    </source>
</evidence>
<dbReference type="Proteomes" id="UP000265916">
    <property type="component" value="Unassembled WGS sequence"/>
</dbReference>
<keyword evidence="6 7" id="KW-0627">Porphyrin biosynthesis</keyword>
<evidence type="ECO:0000256" key="4">
    <source>
        <dbReference type="ARBA" id="ARBA00023002"/>
    </source>
</evidence>
<keyword evidence="2 7" id="KW-0288">FMN</keyword>
<comment type="function">
    <text evidence="7">Catalyzes the 6-electron oxidation of protoporphyrinogen IX to form protoporphyrin IX; under anaerobic conditions uses menaquinone as an electron acceptor, under aerobic conditions uses ubiquinone as an electron acceptor.</text>
</comment>
<evidence type="ECO:0000256" key="6">
    <source>
        <dbReference type="ARBA" id="ARBA00023244"/>
    </source>
</evidence>
<dbReference type="GO" id="GO:0010181">
    <property type="term" value="F:FMN binding"/>
    <property type="evidence" value="ECO:0007669"/>
    <property type="project" value="UniProtKB-UniRule"/>
</dbReference>
<keyword evidence="1 7" id="KW-0285">Flavoprotein</keyword>
<dbReference type="RefSeq" id="WP_119531186.1">
    <property type="nucleotide sequence ID" value="NZ_JBHSSP010000001.1"/>
</dbReference>
<dbReference type="InterPro" id="IPR052200">
    <property type="entry name" value="Protoporphyrinogen_IX_DH"/>
</dbReference>
<evidence type="ECO:0000256" key="5">
    <source>
        <dbReference type="ARBA" id="ARBA00023136"/>
    </source>
</evidence>
<dbReference type="EC" id="1.3.5.3" evidence="7"/>
<comment type="catalytic activity">
    <reaction evidence="7">
        <text>protoporphyrinogen IX + 3 a ubiquinone = protoporphyrin IX + 3 a ubiquinol</text>
        <dbReference type="Rhea" id="RHEA:63936"/>
        <dbReference type="Rhea" id="RHEA-COMP:9565"/>
        <dbReference type="Rhea" id="RHEA-COMP:9566"/>
        <dbReference type="ChEBI" id="CHEBI:16389"/>
        <dbReference type="ChEBI" id="CHEBI:17976"/>
        <dbReference type="ChEBI" id="CHEBI:57306"/>
        <dbReference type="ChEBI" id="CHEBI:57307"/>
    </reaction>
</comment>
<dbReference type="GO" id="GO:0004729">
    <property type="term" value="F:oxygen-dependent protoporphyrinogen oxidase activity"/>
    <property type="evidence" value="ECO:0007669"/>
    <property type="project" value="InterPro"/>
</dbReference>
<evidence type="ECO:0000256" key="3">
    <source>
        <dbReference type="ARBA" id="ARBA00022741"/>
    </source>
</evidence>
<evidence type="ECO:0000256" key="1">
    <source>
        <dbReference type="ARBA" id="ARBA00022630"/>
    </source>
</evidence>
<dbReference type="Gene3D" id="3.40.50.360">
    <property type="match status" value="1"/>
</dbReference>
<keyword evidence="5" id="KW-0472">Membrane</keyword>